<name>L8JMQ7_9BACT</name>
<protein>
    <recommendedName>
        <fullName evidence="4">Peptidase S74 domain-containing protein</fullName>
    </recommendedName>
</protein>
<accession>L8JMQ7</accession>
<comment type="caution">
    <text evidence="2">The sequence shown here is derived from an EMBL/GenBank/DDBJ whole genome shotgun (WGS) entry which is preliminary data.</text>
</comment>
<evidence type="ECO:0000313" key="3">
    <source>
        <dbReference type="Proteomes" id="UP000011135"/>
    </source>
</evidence>
<evidence type="ECO:0000313" key="2">
    <source>
        <dbReference type="EMBL" id="ELR68759.1"/>
    </source>
</evidence>
<organism evidence="2 3">
    <name type="scientific">Fulvivirga imtechensis AK7</name>
    <dbReference type="NCBI Taxonomy" id="1237149"/>
    <lineage>
        <taxon>Bacteria</taxon>
        <taxon>Pseudomonadati</taxon>
        <taxon>Bacteroidota</taxon>
        <taxon>Cytophagia</taxon>
        <taxon>Cytophagales</taxon>
        <taxon>Fulvivirgaceae</taxon>
        <taxon>Fulvivirga</taxon>
    </lineage>
</organism>
<sequence length="363" mass="38865">MATGVNAQTLLVPGGDIGNSNNRNVELIDGSILVKSDPYASIGLERTNGAKISMGITSSSTESFILSTGTLKFLTNADATPKMFITTNGRIGIGTQAPTQKFEVIDGSINVKSDPYSFIGVERLNGATIRMGVTSDSHEGHLSSSGSIKFLTNGDATPRMFINTNGRIGIGTNTPTQKLEVIDGSILVKSDPYASIGLERTNGAKISMGITSGSTEGFILSTGTLKFLTNADATPKMFISYNGNVGIGTSNATDKLTVAGNIHSREVKVTVNAGADFVFENDYSLPSLEDVSAFVMENKHLPEIPSEKEMLENGLELGEMNIKLLQKVEELTLYLIQQNELNKQLMEEVAELKVKVNELSKEK</sequence>
<dbReference type="EMBL" id="AMZN01000093">
    <property type="protein sequence ID" value="ELR68759.1"/>
    <property type="molecule type" value="Genomic_DNA"/>
</dbReference>
<dbReference type="AlphaFoldDB" id="L8JMQ7"/>
<keyword evidence="3" id="KW-1185">Reference proteome</keyword>
<proteinExistence type="predicted"/>
<dbReference type="eggNOG" id="COG1044">
    <property type="taxonomic scope" value="Bacteria"/>
</dbReference>
<evidence type="ECO:0000256" key="1">
    <source>
        <dbReference type="SAM" id="Coils"/>
    </source>
</evidence>
<gene>
    <name evidence="2" type="ORF">C900_05855</name>
</gene>
<keyword evidence="1" id="KW-0175">Coiled coil</keyword>
<dbReference type="PATRIC" id="fig|1237149.3.peg.5172"/>
<dbReference type="Proteomes" id="UP000011135">
    <property type="component" value="Unassembled WGS sequence"/>
</dbReference>
<dbReference type="STRING" id="1237149.C900_05855"/>
<evidence type="ECO:0008006" key="4">
    <source>
        <dbReference type="Google" id="ProtNLM"/>
    </source>
</evidence>
<reference evidence="2 3" key="1">
    <citation type="submission" date="2012-12" db="EMBL/GenBank/DDBJ databases">
        <title>Genome assembly of Fulvivirga imtechensis AK7.</title>
        <authorList>
            <person name="Nupur N."/>
            <person name="Khatri I."/>
            <person name="Kumar R."/>
            <person name="Subramanian S."/>
            <person name="Pinnaka A."/>
        </authorList>
    </citation>
    <scope>NUCLEOTIDE SEQUENCE [LARGE SCALE GENOMIC DNA]</scope>
    <source>
        <strain evidence="2 3">AK7</strain>
    </source>
</reference>
<feature type="coiled-coil region" evidence="1">
    <location>
        <begin position="335"/>
        <end position="362"/>
    </location>
</feature>